<name>A0ABS1CDK8_9GAMM</name>
<dbReference type="EMBL" id="NRRV01000007">
    <property type="protein sequence ID" value="MBK1629986.1"/>
    <property type="molecule type" value="Genomic_DNA"/>
</dbReference>
<keyword evidence="2" id="KW-1185">Reference proteome</keyword>
<gene>
    <name evidence="1" type="ORF">CKO31_04355</name>
</gene>
<reference evidence="1 2" key="1">
    <citation type="journal article" date="2020" name="Microorganisms">
        <title>Osmotic Adaptation and Compatible Solute Biosynthesis of Phototrophic Bacteria as Revealed from Genome Analyses.</title>
        <authorList>
            <person name="Imhoff J.F."/>
            <person name="Rahn T."/>
            <person name="Kunzel S."/>
            <person name="Keller A."/>
            <person name="Neulinger S.C."/>
        </authorList>
    </citation>
    <scope>NUCLEOTIDE SEQUENCE [LARGE SCALE GENOMIC DNA]</scope>
    <source>
        <strain evidence="1 2">DSM 6210</strain>
    </source>
</reference>
<protein>
    <submittedName>
        <fullName evidence="1">Nucleotidyltransferase</fullName>
    </submittedName>
</protein>
<dbReference type="InterPro" id="IPR010235">
    <property type="entry name" value="HepT"/>
</dbReference>
<accession>A0ABS1CDK8</accession>
<dbReference type="Gene3D" id="1.20.120.330">
    <property type="entry name" value="Nucleotidyltransferases domain 2"/>
    <property type="match status" value="1"/>
</dbReference>
<comment type="caution">
    <text evidence="1">The sequence shown here is derived from an EMBL/GenBank/DDBJ whole genome shotgun (WGS) entry which is preliminary data.</text>
</comment>
<sequence length="133" mass="15366">MLDITPLEQAVARLREGLVRYRQDTSDTQIRDGLIQRFEFTYELSHKMLRRYLSATAASPDRVQALTFQDLIRAGSDQGLLLGDWPMWRGYREMRAKTSHTYAEDTALQVVAGIPDFLAEAEHLRDELSRRLP</sequence>
<dbReference type="NCBIfam" id="TIGR01987">
    <property type="entry name" value="HI0074"/>
    <property type="match status" value="1"/>
</dbReference>
<organism evidence="1 2">
    <name type="scientific">Thiohalocapsa halophila</name>
    <dbReference type="NCBI Taxonomy" id="69359"/>
    <lineage>
        <taxon>Bacteria</taxon>
        <taxon>Pseudomonadati</taxon>
        <taxon>Pseudomonadota</taxon>
        <taxon>Gammaproteobacteria</taxon>
        <taxon>Chromatiales</taxon>
        <taxon>Chromatiaceae</taxon>
        <taxon>Thiohalocapsa</taxon>
    </lineage>
</organism>
<evidence type="ECO:0000313" key="2">
    <source>
        <dbReference type="Proteomes" id="UP000748752"/>
    </source>
</evidence>
<dbReference type="RefSeq" id="WP_200234385.1">
    <property type="nucleotide sequence ID" value="NZ_NRRV01000007.1"/>
</dbReference>
<proteinExistence type="predicted"/>
<evidence type="ECO:0000313" key="1">
    <source>
        <dbReference type="EMBL" id="MBK1629986.1"/>
    </source>
</evidence>
<dbReference type="Proteomes" id="UP000748752">
    <property type="component" value="Unassembled WGS sequence"/>
</dbReference>
<dbReference type="SUPFAM" id="SSF81593">
    <property type="entry name" value="Nucleotidyltransferase substrate binding subunit/domain"/>
    <property type="match status" value="1"/>
</dbReference>
<dbReference type="Pfam" id="PF08780">
    <property type="entry name" value="NTase_sub_bind"/>
    <property type="match status" value="1"/>
</dbReference>